<sequence>MTQRLNIHQHTYWESLNQFLLKEDTYPHWSIFCIESGLLRYTVLNKSGTARPGSFLLCPPGIPLQREAVSPLNFHFFQFELQGGGELHAGEFTIKDTNRIESNFSYLRRYAHEQDEKAISLKEHFLLDFFCLREMEGEKELLELGPLQHQDPIIYQAILYLRNHAFQQISLNSLAKEMGLSSVQFTRRFAKNLGMTPIDYLTAIRIREARQQLLETDKTLDTIAKECGFNNGFYLSRVFKKRMKMSPASYRRTHWI</sequence>
<evidence type="ECO:0000256" key="3">
    <source>
        <dbReference type="ARBA" id="ARBA00023163"/>
    </source>
</evidence>
<dbReference type="GO" id="GO:0003700">
    <property type="term" value="F:DNA-binding transcription factor activity"/>
    <property type="evidence" value="ECO:0007669"/>
    <property type="project" value="InterPro"/>
</dbReference>
<dbReference type="SUPFAM" id="SSF51215">
    <property type="entry name" value="Regulatory protein AraC"/>
    <property type="match status" value="1"/>
</dbReference>
<keyword evidence="2" id="KW-0238">DNA-binding</keyword>
<dbReference type="InterPro" id="IPR009057">
    <property type="entry name" value="Homeodomain-like_sf"/>
</dbReference>
<gene>
    <name evidence="5" type="ORF">GKZ89_00665</name>
</gene>
<dbReference type="GO" id="GO:0043565">
    <property type="term" value="F:sequence-specific DNA binding"/>
    <property type="evidence" value="ECO:0007669"/>
    <property type="project" value="InterPro"/>
</dbReference>
<protein>
    <submittedName>
        <fullName evidence="5">Helix-turn-helix domain-containing protein</fullName>
    </submittedName>
</protein>
<evidence type="ECO:0000313" key="6">
    <source>
        <dbReference type="Proteomes" id="UP000434639"/>
    </source>
</evidence>
<accession>A0A7X2V2W1</accession>
<keyword evidence="1" id="KW-0805">Transcription regulation</keyword>
<dbReference type="PANTHER" id="PTHR43280:SF2">
    <property type="entry name" value="HTH-TYPE TRANSCRIPTIONAL REGULATOR EXSA"/>
    <property type="match status" value="1"/>
</dbReference>
<evidence type="ECO:0000256" key="1">
    <source>
        <dbReference type="ARBA" id="ARBA00023015"/>
    </source>
</evidence>
<keyword evidence="3" id="KW-0804">Transcription</keyword>
<dbReference type="SUPFAM" id="SSF46689">
    <property type="entry name" value="Homeodomain-like"/>
    <property type="match status" value="2"/>
</dbReference>
<organism evidence="5 6">
    <name type="scientific">Metabacillus mangrovi</name>
    <dbReference type="NCBI Taxonomy" id="1491830"/>
    <lineage>
        <taxon>Bacteria</taxon>
        <taxon>Bacillati</taxon>
        <taxon>Bacillota</taxon>
        <taxon>Bacilli</taxon>
        <taxon>Bacillales</taxon>
        <taxon>Bacillaceae</taxon>
        <taxon>Metabacillus</taxon>
    </lineage>
</organism>
<dbReference type="AlphaFoldDB" id="A0A7X2V2W1"/>
<comment type="caution">
    <text evidence="5">The sequence shown here is derived from an EMBL/GenBank/DDBJ whole genome shotgun (WGS) entry which is preliminary data.</text>
</comment>
<dbReference type="Gene3D" id="1.10.10.60">
    <property type="entry name" value="Homeodomain-like"/>
    <property type="match status" value="2"/>
</dbReference>
<feature type="domain" description="HTH araC/xylS-type" evidence="4">
    <location>
        <begin position="155"/>
        <end position="253"/>
    </location>
</feature>
<evidence type="ECO:0000256" key="2">
    <source>
        <dbReference type="ARBA" id="ARBA00023125"/>
    </source>
</evidence>
<proteinExistence type="predicted"/>
<dbReference type="Proteomes" id="UP000434639">
    <property type="component" value="Unassembled WGS sequence"/>
</dbReference>
<dbReference type="InterPro" id="IPR037923">
    <property type="entry name" value="HTH-like"/>
</dbReference>
<dbReference type="SMART" id="SM00342">
    <property type="entry name" value="HTH_ARAC"/>
    <property type="match status" value="1"/>
</dbReference>
<name>A0A7X2V2W1_9BACI</name>
<dbReference type="RefSeq" id="WP_155110458.1">
    <property type="nucleotide sequence ID" value="NZ_WMIB01000001.1"/>
</dbReference>
<evidence type="ECO:0000313" key="5">
    <source>
        <dbReference type="EMBL" id="MTH51900.1"/>
    </source>
</evidence>
<dbReference type="PANTHER" id="PTHR43280">
    <property type="entry name" value="ARAC-FAMILY TRANSCRIPTIONAL REGULATOR"/>
    <property type="match status" value="1"/>
</dbReference>
<dbReference type="EMBL" id="WMIB01000001">
    <property type="protein sequence ID" value="MTH51900.1"/>
    <property type="molecule type" value="Genomic_DNA"/>
</dbReference>
<dbReference type="PROSITE" id="PS01124">
    <property type="entry name" value="HTH_ARAC_FAMILY_2"/>
    <property type="match status" value="1"/>
</dbReference>
<evidence type="ECO:0000259" key="4">
    <source>
        <dbReference type="PROSITE" id="PS01124"/>
    </source>
</evidence>
<dbReference type="Pfam" id="PF12833">
    <property type="entry name" value="HTH_18"/>
    <property type="match status" value="1"/>
</dbReference>
<keyword evidence="6" id="KW-1185">Reference proteome</keyword>
<reference evidence="5 6" key="1">
    <citation type="journal article" date="2017" name="Int. J. Syst. Evol. Microbiol.">
        <title>Bacillus mangrovi sp. nov., isolated from a sediment sample from a mangrove forest.</title>
        <authorList>
            <person name="Gupta V."/>
            <person name="Singh P.K."/>
            <person name="Korpole S."/>
            <person name="Tanuku N.R.S."/>
            <person name="Pinnaka A.K."/>
        </authorList>
    </citation>
    <scope>NUCLEOTIDE SEQUENCE [LARGE SCALE GENOMIC DNA]</scope>
    <source>
        <strain evidence="5 6">KCTC 33872</strain>
    </source>
</reference>
<dbReference type="OrthoDB" id="183331at2"/>
<dbReference type="InterPro" id="IPR018060">
    <property type="entry name" value="HTH_AraC"/>
</dbReference>